<dbReference type="Gene3D" id="3.10.100.10">
    <property type="entry name" value="Mannose-Binding Protein A, subunit A"/>
    <property type="match status" value="1"/>
</dbReference>
<keyword evidence="1" id="KW-0430">Lectin</keyword>
<protein>
    <recommendedName>
        <fullName evidence="3">C-type lectin domain-containing protein</fullName>
    </recommendedName>
</protein>
<proteinExistence type="predicted"/>
<keyword evidence="2" id="KW-1015">Disulfide bond</keyword>
<feature type="domain" description="C-type lectin" evidence="3">
    <location>
        <begin position="54"/>
        <end position="194"/>
    </location>
</feature>
<dbReference type="PROSITE" id="PS50041">
    <property type="entry name" value="C_TYPE_LECTIN_2"/>
    <property type="match status" value="1"/>
</dbReference>
<dbReference type="Pfam" id="PF00059">
    <property type="entry name" value="Lectin_C"/>
    <property type="match status" value="1"/>
</dbReference>
<sequence>MEKESLIIFIITVHIFNWGHRQLSGAAFADYVPGSRQRFTNYPTTGCPDGWVTFADSCYWVEQEKFSYAKAEEKCYEKNATLLVLNSQDEWDALRQHTPKTYYTWLGLIRLTNDSRWLRSNEVANDGQDTPVWQTEGAVNPTKINWLVRPYGPLVNGWSSVSNCVAHFRPAVDIENTDYVFYYPCNYEFYSICERNNTILDFLNRKFDFEV</sequence>
<dbReference type="OrthoDB" id="5775138at2759"/>
<evidence type="ECO:0000256" key="1">
    <source>
        <dbReference type="ARBA" id="ARBA00022734"/>
    </source>
</evidence>
<dbReference type="InterPro" id="IPR016187">
    <property type="entry name" value="CTDL_fold"/>
</dbReference>
<dbReference type="AlphaFoldDB" id="A0A8S1EMT6"/>
<dbReference type="InterPro" id="IPR001304">
    <property type="entry name" value="C-type_lectin-like"/>
</dbReference>
<dbReference type="InterPro" id="IPR051379">
    <property type="entry name" value="C-type_Lectin_Receptor_IMM"/>
</dbReference>
<dbReference type="SUPFAM" id="SSF56436">
    <property type="entry name" value="C-type lectin-like"/>
    <property type="match status" value="1"/>
</dbReference>
<reference evidence="4 5" key="1">
    <citation type="submission" date="2020-04" db="EMBL/GenBank/DDBJ databases">
        <authorList>
            <person name="Laetsch R D."/>
            <person name="Stevens L."/>
            <person name="Kumar S."/>
            <person name="Blaxter L. M."/>
        </authorList>
    </citation>
    <scope>NUCLEOTIDE SEQUENCE [LARGE SCALE GENOMIC DNA]</scope>
</reference>
<dbReference type="InterPro" id="IPR016186">
    <property type="entry name" value="C-type_lectin-like/link_sf"/>
</dbReference>
<dbReference type="EMBL" id="CADEPM010000002">
    <property type="protein sequence ID" value="CAB3400642.1"/>
    <property type="molecule type" value="Genomic_DNA"/>
</dbReference>
<dbReference type="PANTHER" id="PTHR46746:SF9">
    <property type="entry name" value="CD209 ANTIGEN-LIKE PROTEIN C-LIKE"/>
    <property type="match status" value="1"/>
</dbReference>
<dbReference type="GO" id="GO:0030246">
    <property type="term" value="F:carbohydrate binding"/>
    <property type="evidence" value="ECO:0007669"/>
    <property type="project" value="UniProtKB-KW"/>
</dbReference>
<keyword evidence="5" id="KW-1185">Reference proteome</keyword>
<evidence type="ECO:0000313" key="5">
    <source>
        <dbReference type="Proteomes" id="UP000494206"/>
    </source>
</evidence>
<dbReference type="Proteomes" id="UP000494206">
    <property type="component" value="Unassembled WGS sequence"/>
</dbReference>
<evidence type="ECO:0000256" key="2">
    <source>
        <dbReference type="ARBA" id="ARBA00023157"/>
    </source>
</evidence>
<gene>
    <name evidence="4" type="ORF">CBOVIS_LOCUS3535</name>
</gene>
<dbReference type="SMART" id="SM00034">
    <property type="entry name" value="CLECT"/>
    <property type="match status" value="1"/>
</dbReference>
<dbReference type="PANTHER" id="PTHR46746">
    <property type="entry name" value="KILLER CELL LECTIN-LIKE RECEPTOR SUBFAMILY F MEMBER 2"/>
    <property type="match status" value="1"/>
</dbReference>
<name>A0A8S1EMT6_9PELO</name>
<evidence type="ECO:0000259" key="3">
    <source>
        <dbReference type="PROSITE" id="PS50041"/>
    </source>
</evidence>
<evidence type="ECO:0000313" key="4">
    <source>
        <dbReference type="EMBL" id="CAB3400642.1"/>
    </source>
</evidence>
<comment type="caution">
    <text evidence="4">The sequence shown here is derived from an EMBL/GenBank/DDBJ whole genome shotgun (WGS) entry which is preliminary data.</text>
</comment>
<organism evidence="4 5">
    <name type="scientific">Caenorhabditis bovis</name>
    <dbReference type="NCBI Taxonomy" id="2654633"/>
    <lineage>
        <taxon>Eukaryota</taxon>
        <taxon>Metazoa</taxon>
        <taxon>Ecdysozoa</taxon>
        <taxon>Nematoda</taxon>
        <taxon>Chromadorea</taxon>
        <taxon>Rhabditida</taxon>
        <taxon>Rhabditina</taxon>
        <taxon>Rhabditomorpha</taxon>
        <taxon>Rhabditoidea</taxon>
        <taxon>Rhabditidae</taxon>
        <taxon>Peloderinae</taxon>
        <taxon>Caenorhabditis</taxon>
    </lineage>
</organism>
<accession>A0A8S1EMT6</accession>